<evidence type="ECO:0000313" key="2">
    <source>
        <dbReference type="Proteomes" id="UP000054324"/>
    </source>
</evidence>
<name>A0A074ZMS3_OPIVI</name>
<keyword evidence="2" id="KW-1185">Reference proteome</keyword>
<dbReference type="Proteomes" id="UP000054324">
    <property type="component" value="Unassembled WGS sequence"/>
</dbReference>
<feature type="non-terminal residue" evidence="1">
    <location>
        <position position="1"/>
    </location>
</feature>
<dbReference type="AlphaFoldDB" id="A0A074ZMS3"/>
<reference evidence="1 2" key="1">
    <citation type="submission" date="2013-11" db="EMBL/GenBank/DDBJ databases">
        <title>Opisthorchis viverrini - life in the bile duct.</title>
        <authorList>
            <person name="Young N.D."/>
            <person name="Nagarajan N."/>
            <person name="Lin S.J."/>
            <person name="Korhonen P.K."/>
            <person name="Jex A.R."/>
            <person name="Hall R.S."/>
            <person name="Safavi-Hemami H."/>
            <person name="Kaewkong W."/>
            <person name="Bertrand D."/>
            <person name="Gao S."/>
            <person name="Seet Q."/>
            <person name="Wongkham S."/>
            <person name="Teh B.T."/>
            <person name="Wongkham C."/>
            <person name="Intapan P.M."/>
            <person name="Maleewong W."/>
            <person name="Yang X."/>
            <person name="Hu M."/>
            <person name="Wang Z."/>
            <person name="Hofmann A."/>
            <person name="Sternberg P.W."/>
            <person name="Tan P."/>
            <person name="Wang J."/>
            <person name="Gasser R.B."/>
        </authorList>
    </citation>
    <scope>NUCLEOTIDE SEQUENCE [LARGE SCALE GENOMIC DNA]</scope>
</reference>
<dbReference type="InterPro" id="IPR003609">
    <property type="entry name" value="Pan_app"/>
</dbReference>
<sequence length="245" mass="27822">LLTVPVTAKCPDDLTQLKDGSCVVILGGADGLCNALEECALLSQTKQQDYFLIGFHQRHVTYEGPKFTWSYMWTSIADILQNRNQDRNGWRDANPRNPEHFSQEGEIVWDENQPMGSEHATAVIYSTHLLHDVPLKNFNAQVVCELIGPTTSAPTSLVQLKENFPVVLTTFYNDDPGADGCYVQSAEVNLGKCAFRCAMNKDCRSLYYHQSNGTCVQMLYIDARLPFEYRNYVRQWKRYAKTGYT</sequence>
<protein>
    <submittedName>
        <fullName evidence="1">Uncharacterized protein</fullName>
    </submittedName>
</protein>
<dbReference type="CTD" id="20327695"/>
<feature type="non-terminal residue" evidence="1">
    <location>
        <position position="245"/>
    </location>
</feature>
<evidence type="ECO:0000313" key="1">
    <source>
        <dbReference type="EMBL" id="KER28653.1"/>
    </source>
</evidence>
<dbReference type="EMBL" id="KL596694">
    <property type="protein sequence ID" value="KER28653.1"/>
    <property type="molecule type" value="Genomic_DNA"/>
</dbReference>
<organism evidence="1 2">
    <name type="scientific">Opisthorchis viverrini</name>
    <name type="common">Southeast Asian liver fluke</name>
    <dbReference type="NCBI Taxonomy" id="6198"/>
    <lineage>
        <taxon>Eukaryota</taxon>
        <taxon>Metazoa</taxon>
        <taxon>Spiralia</taxon>
        <taxon>Lophotrochozoa</taxon>
        <taxon>Platyhelminthes</taxon>
        <taxon>Trematoda</taxon>
        <taxon>Digenea</taxon>
        <taxon>Opisthorchiida</taxon>
        <taxon>Opisthorchiata</taxon>
        <taxon>Opisthorchiidae</taxon>
        <taxon>Opisthorchis</taxon>
    </lineage>
</organism>
<dbReference type="OrthoDB" id="6240472at2759"/>
<accession>A0A074ZMS3</accession>
<dbReference type="KEGG" id="ovi:T265_13528"/>
<dbReference type="GeneID" id="20327695"/>
<proteinExistence type="predicted"/>
<dbReference type="Pfam" id="PF00024">
    <property type="entry name" value="PAN_1"/>
    <property type="match status" value="1"/>
</dbReference>
<dbReference type="RefSeq" id="XP_009167590.1">
    <property type="nucleotide sequence ID" value="XM_009169326.1"/>
</dbReference>
<gene>
    <name evidence="1" type="ORF">T265_13528</name>
</gene>